<keyword evidence="4" id="KW-0564">Palmitate</keyword>
<organism evidence="7 8">
    <name type="scientific">Legionella pneumophila subsp. pneumophila</name>
    <dbReference type="NCBI Taxonomy" id="91891"/>
    <lineage>
        <taxon>Bacteria</taxon>
        <taxon>Pseudomonadati</taxon>
        <taxon>Pseudomonadota</taxon>
        <taxon>Gammaproteobacteria</taxon>
        <taxon>Legionellales</taxon>
        <taxon>Legionellaceae</taxon>
        <taxon>Legionella</taxon>
    </lineage>
</organism>
<dbReference type="Pfam" id="PF13360">
    <property type="entry name" value="PQQ_2"/>
    <property type="match status" value="1"/>
</dbReference>
<comment type="subcellular location">
    <subcellularLocation>
        <location evidence="4">Cell outer membrane</location>
        <topology evidence="4">Lipid-anchor</topology>
    </subcellularLocation>
</comment>
<dbReference type="Gene3D" id="2.130.10.10">
    <property type="entry name" value="YVTN repeat-like/Quinoprotein amine dehydrogenase"/>
    <property type="match status" value="1"/>
</dbReference>
<dbReference type="InterPro" id="IPR017687">
    <property type="entry name" value="BamB"/>
</dbReference>
<evidence type="ECO:0000256" key="4">
    <source>
        <dbReference type="HAMAP-Rule" id="MF_00923"/>
    </source>
</evidence>
<comment type="subunit">
    <text evidence="4">Part of the Bam complex.</text>
</comment>
<dbReference type="InterPro" id="IPR018391">
    <property type="entry name" value="PQQ_b-propeller_rpt"/>
</dbReference>
<dbReference type="SMART" id="SM00564">
    <property type="entry name" value="PQQ"/>
    <property type="match status" value="7"/>
</dbReference>
<evidence type="ECO:0000256" key="2">
    <source>
        <dbReference type="ARBA" id="ARBA00023136"/>
    </source>
</evidence>
<evidence type="ECO:0000256" key="5">
    <source>
        <dbReference type="SAM" id="SignalP"/>
    </source>
</evidence>
<dbReference type="InterPro" id="IPR002372">
    <property type="entry name" value="PQQ_rpt_dom"/>
</dbReference>
<evidence type="ECO:0000259" key="6">
    <source>
        <dbReference type="Pfam" id="PF13360"/>
    </source>
</evidence>
<keyword evidence="2 4" id="KW-0472">Membrane</keyword>
<dbReference type="PANTHER" id="PTHR34512">
    <property type="entry name" value="CELL SURFACE PROTEIN"/>
    <property type="match status" value="1"/>
</dbReference>
<accession>A0A3A6ULF3</accession>
<dbReference type="PANTHER" id="PTHR34512:SF30">
    <property type="entry name" value="OUTER MEMBRANE PROTEIN ASSEMBLY FACTOR BAMB"/>
    <property type="match status" value="1"/>
</dbReference>
<dbReference type="GO" id="GO:0043165">
    <property type="term" value="P:Gram-negative-bacterium-type cell outer membrane assembly"/>
    <property type="evidence" value="ECO:0007669"/>
    <property type="project" value="UniProtKB-UniRule"/>
</dbReference>
<dbReference type="InterPro" id="IPR015943">
    <property type="entry name" value="WD40/YVTN_repeat-like_dom_sf"/>
</dbReference>
<comment type="function">
    <text evidence="4">Part of the outer membrane protein assembly complex, which is involved in assembly and insertion of beta-barrel proteins into the outer membrane.</text>
</comment>
<dbReference type="Proteomes" id="UP000277145">
    <property type="component" value="Unassembled WGS sequence"/>
</dbReference>
<gene>
    <name evidence="4 7" type="primary">bamB</name>
    <name evidence="7" type="ORF">D1H98_10255</name>
</gene>
<keyword evidence="4" id="KW-0449">Lipoprotein</keyword>
<dbReference type="NCBIfam" id="TIGR03300">
    <property type="entry name" value="assembly_YfgL"/>
    <property type="match status" value="1"/>
</dbReference>
<evidence type="ECO:0000313" key="7">
    <source>
        <dbReference type="EMBL" id="RJY29409.1"/>
    </source>
</evidence>
<dbReference type="GO" id="GO:0009279">
    <property type="term" value="C:cell outer membrane"/>
    <property type="evidence" value="ECO:0007669"/>
    <property type="project" value="UniProtKB-SubCell"/>
</dbReference>
<dbReference type="AlphaFoldDB" id="A0A3A6ULF3"/>
<comment type="caution">
    <text evidence="7">The sequence shown here is derived from an EMBL/GenBank/DDBJ whole genome shotgun (WGS) entry which is preliminary data.</text>
</comment>
<feature type="signal peptide" evidence="5">
    <location>
        <begin position="1"/>
        <end position="23"/>
    </location>
</feature>
<keyword evidence="1 4" id="KW-0732">Signal</keyword>
<reference evidence="7 8" key="1">
    <citation type="submission" date="2018-08" db="EMBL/GenBank/DDBJ databases">
        <title>Genome Sequences of Legionella pneumophila subsp. pneumophila Isolates, Recovered from a Drinking Water System in a Large Builging.</title>
        <authorList>
            <person name="Gomez-Alvarez V."/>
            <person name="Boczek L."/>
            <person name="King D."/>
            <person name="Pemberton A."/>
            <person name="Pfaller S."/>
            <person name="Rodgers M."/>
            <person name="Santodomingo J."/>
            <person name="Revetta R."/>
        </authorList>
    </citation>
    <scope>NUCLEOTIDE SEQUENCE [LARGE SCALE GENOMIC DNA]</scope>
    <source>
        <strain evidence="7 8">L01C.1</strain>
    </source>
</reference>
<protein>
    <recommendedName>
        <fullName evidence="4">Outer membrane protein assembly factor BamB</fullName>
    </recommendedName>
</protein>
<name>A0A3A6ULF3_LEGPN</name>
<dbReference type="HAMAP" id="MF_00923">
    <property type="entry name" value="OM_assembly_BamB"/>
    <property type="match status" value="1"/>
</dbReference>
<dbReference type="EMBL" id="QWDR01000002">
    <property type="protein sequence ID" value="RJY29409.1"/>
    <property type="molecule type" value="Genomic_DNA"/>
</dbReference>
<dbReference type="GO" id="GO:0051205">
    <property type="term" value="P:protein insertion into membrane"/>
    <property type="evidence" value="ECO:0007669"/>
    <property type="project" value="UniProtKB-UniRule"/>
</dbReference>
<dbReference type="PROSITE" id="PS51257">
    <property type="entry name" value="PROKAR_LIPOPROTEIN"/>
    <property type="match status" value="1"/>
</dbReference>
<dbReference type="SUPFAM" id="SSF50998">
    <property type="entry name" value="Quinoprotein alcohol dehydrogenase-like"/>
    <property type="match status" value="1"/>
</dbReference>
<evidence type="ECO:0000256" key="1">
    <source>
        <dbReference type="ARBA" id="ARBA00022729"/>
    </source>
</evidence>
<keyword evidence="3 4" id="KW-0998">Cell outer membrane</keyword>
<dbReference type="InterPro" id="IPR011047">
    <property type="entry name" value="Quinoprotein_ADH-like_sf"/>
</dbReference>
<sequence>MFFMKIRILVLILCALTQGCTYVDDYMLGKDNTPQPKELKEIQPKVKMAQSWTTPVGKAHKTNEYLNIKPAIRGDVIYTADASGLVQAVNRKDGQIKWSTALKNNIVSGPTVAAGYVAVGTNASTLVLLNQSDGKEIWQNKVSAEVLAPPAISHQKVIAKTIDGKVYAIDAVNGKQLWVADHGAPSLVLKASSSPIIVDDLVLVGFSDGKLDALELQTGRLIWQRSIAYGTGASDVERLVDIDSDPIISNNVAYLATYQGYVGALSLSNGQFIWRKPASVYKNMLLSHNNLYFTDSNDVLWSLNSSTGQVNWKQTSLKARGLTAPALVGGNLAVGDKTGYLHILSTQTGELLGRSQLSGGVTVSPSVSGKNMYVLTNNGMLNQLSVS</sequence>
<comment type="similarity">
    <text evidence="4">Belongs to the BamB family.</text>
</comment>
<evidence type="ECO:0000313" key="8">
    <source>
        <dbReference type="Proteomes" id="UP000277145"/>
    </source>
</evidence>
<proteinExistence type="inferred from homology"/>
<evidence type="ECO:0000256" key="3">
    <source>
        <dbReference type="ARBA" id="ARBA00023237"/>
    </source>
</evidence>
<feature type="chain" id="PRO_5018345953" description="Outer membrane protein assembly factor BamB" evidence="5">
    <location>
        <begin position="24"/>
        <end position="387"/>
    </location>
</feature>
<feature type="domain" description="Pyrrolo-quinoline quinone repeat" evidence="6">
    <location>
        <begin position="83"/>
        <end position="314"/>
    </location>
</feature>